<organism evidence="1 2">
    <name type="scientific">Tagetes erecta</name>
    <name type="common">African marigold</name>
    <dbReference type="NCBI Taxonomy" id="13708"/>
    <lineage>
        <taxon>Eukaryota</taxon>
        <taxon>Viridiplantae</taxon>
        <taxon>Streptophyta</taxon>
        <taxon>Embryophyta</taxon>
        <taxon>Tracheophyta</taxon>
        <taxon>Spermatophyta</taxon>
        <taxon>Magnoliopsida</taxon>
        <taxon>eudicotyledons</taxon>
        <taxon>Gunneridae</taxon>
        <taxon>Pentapetalae</taxon>
        <taxon>asterids</taxon>
        <taxon>campanulids</taxon>
        <taxon>Asterales</taxon>
        <taxon>Asteraceae</taxon>
        <taxon>Asteroideae</taxon>
        <taxon>Heliantheae alliance</taxon>
        <taxon>Tageteae</taxon>
        <taxon>Tagetes</taxon>
    </lineage>
</organism>
<dbReference type="EMBL" id="JAUHHV010000003">
    <property type="protein sequence ID" value="KAK1429946.1"/>
    <property type="molecule type" value="Genomic_DNA"/>
</dbReference>
<evidence type="ECO:0000313" key="1">
    <source>
        <dbReference type="EMBL" id="KAK1429946.1"/>
    </source>
</evidence>
<proteinExistence type="predicted"/>
<protein>
    <submittedName>
        <fullName evidence="1">Uncharacterized protein</fullName>
    </submittedName>
</protein>
<comment type="caution">
    <text evidence="1">The sequence shown here is derived from an EMBL/GenBank/DDBJ whole genome shotgun (WGS) entry which is preliminary data.</text>
</comment>
<dbReference type="AlphaFoldDB" id="A0AAD8P2U8"/>
<reference evidence="1" key="1">
    <citation type="journal article" date="2023" name="bioRxiv">
        <title>Improved chromosome-level genome assembly for marigold (Tagetes erecta).</title>
        <authorList>
            <person name="Jiang F."/>
            <person name="Yuan L."/>
            <person name="Wang S."/>
            <person name="Wang H."/>
            <person name="Xu D."/>
            <person name="Wang A."/>
            <person name="Fan W."/>
        </authorList>
    </citation>
    <scope>NUCLEOTIDE SEQUENCE</scope>
    <source>
        <strain evidence="1">WSJ</strain>
        <tissue evidence="1">Leaf</tissue>
    </source>
</reference>
<accession>A0AAD8P2U8</accession>
<gene>
    <name evidence="1" type="ORF">QVD17_12306</name>
</gene>
<name>A0AAD8P2U8_TARER</name>
<sequence length="110" mass="12671">MDNSRKSDVWTIVTSDEHCSQQITSDVRTLLSAEQMCGHCCQQIRCADTLVSRSEHCSQQIRYMDTVVSRSEHYSQQIRYMDIVVSRSRSSDSRMICGQQQTDLRTQDSS</sequence>
<evidence type="ECO:0000313" key="2">
    <source>
        <dbReference type="Proteomes" id="UP001229421"/>
    </source>
</evidence>
<keyword evidence="2" id="KW-1185">Reference proteome</keyword>
<dbReference type="Proteomes" id="UP001229421">
    <property type="component" value="Unassembled WGS sequence"/>
</dbReference>